<organism evidence="13 14">
    <name type="scientific">Artemia franciscana</name>
    <name type="common">Brine shrimp</name>
    <name type="synonym">Artemia sanfranciscana</name>
    <dbReference type="NCBI Taxonomy" id="6661"/>
    <lineage>
        <taxon>Eukaryota</taxon>
        <taxon>Metazoa</taxon>
        <taxon>Ecdysozoa</taxon>
        <taxon>Arthropoda</taxon>
        <taxon>Crustacea</taxon>
        <taxon>Branchiopoda</taxon>
        <taxon>Anostraca</taxon>
        <taxon>Artemiidae</taxon>
        <taxon>Artemia</taxon>
    </lineage>
</organism>
<dbReference type="GO" id="GO:0031463">
    <property type="term" value="C:Cul3-RING ubiquitin ligase complex"/>
    <property type="evidence" value="ECO:0007669"/>
    <property type="project" value="UniProtKB-ARBA"/>
</dbReference>
<evidence type="ECO:0000256" key="8">
    <source>
        <dbReference type="ARBA" id="ARBA00022786"/>
    </source>
</evidence>
<keyword evidence="9" id="KW-0862">Zinc</keyword>
<keyword evidence="14" id="KW-1185">Reference proteome</keyword>
<keyword evidence="8" id="KW-0833">Ubl conjugation pathway</keyword>
<proteinExistence type="inferred from homology"/>
<dbReference type="InterPro" id="IPR013083">
    <property type="entry name" value="Znf_RING/FYVE/PHD"/>
</dbReference>
<dbReference type="EMBL" id="JAVRJZ010000010">
    <property type="protein sequence ID" value="KAK2717368.1"/>
    <property type="molecule type" value="Genomic_DNA"/>
</dbReference>
<protein>
    <recommendedName>
        <fullName evidence="12">RING-type domain-containing protein</fullName>
    </recommendedName>
</protein>
<evidence type="ECO:0000256" key="7">
    <source>
        <dbReference type="ARBA" id="ARBA00022771"/>
    </source>
</evidence>
<keyword evidence="10" id="KW-0539">Nucleus</keyword>
<evidence type="ECO:0000256" key="10">
    <source>
        <dbReference type="ARBA" id="ARBA00023242"/>
    </source>
</evidence>
<comment type="subcellular location">
    <subcellularLocation>
        <location evidence="2">Cytoplasm</location>
    </subcellularLocation>
    <subcellularLocation>
        <location evidence="1">Nucleus</location>
    </subcellularLocation>
</comment>
<dbReference type="Gene3D" id="3.30.40.10">
    <property type="entry name" value="Zinc/RING finger domain, C3HC4 (zinc finger)"/>
    <property type="match status" value="1"/>
</dbReference>
<dbReference type="GO" id="GO:0005634">
    <property type="term" value="C:nucleus"/>
    <property type="evidence" value="ECO:0007669"/>
    <property type="project" value="UniProtKB-SubCell"/>
</dbReference>
<comment type="pathway">
    <text evidence="3">Protein modification; protein ubiquitination.</text>
</comment>
<comment type="similarity">
    <text evidence="4">Belongs to the RING-box family.</text>
</comment>
<dbReference type="SUPFAM" id="SSF57850">
    <property type="entry name" value="RING/U-box"/>
    <property type="match status" value="1"/>
</dbReference>
<dbReference type="InterPro" id="IPR051031">
    <property type="entry name" value="RING-box_E3_Ubiquitin_Ligase"/>
</dbReference>
<evidence type="ECO:0000259" key="12">
    <source>
        <dbReference type="PROSITE" id="PS50089"/>
    </source>
</evidence>
<dbReference type="Pfam" id="PF12678">
    <property type="entry name" value="zf-rbx1"/>
    <property type="match status" value="1"/>
</dbReference>
<dbReference type="FunFam" id="3.30.40.10:FF:000273">
    <property type="entry name" value="E3 ubiquitin-protein ligase RBX1"/>
    <property type="match status" value="1"/>
</dbReference>
<feature type="domain" description="RING-type" evidence="12">
    <location>
        <begin position="47"/>
        <end position="102"/>
    </location>
</feature>
<evidence type="ECO:0000256" key="9">
    <source>
        <dbReference type="ARBA" id="ARBA00022833"/>
    </source>
</evidence>
<reference evidence="13" key="1">
    <citation type="submission" date="2023-07" db="EMBL/GenBank/DDBJ databases">
        <title>Chromosome-level genome assembly of Artemia franciscana.</title>
        <authorList>
            <person name="Jo E."/>
        </authorList>
    </citation>
    <scope>NUCLEOTIDE SEQUENCE</scope>
    <source>
        <tissue evidence="13">Whole body</tissue>
    </source>
</reference>
<dbReference type="InterPro" id="IPR024766">
    <property type="entry name" value="Znf_RING_H2"/>
</dbReference>
<comment type="caution">
    <text evidence="13">The sequence shown here is derived from an EMBL/GenBank/DDBJ whole genome shotgun (WGS) entry which is preliminary data.</text>
</comment>
<dbReference type="GO" id="GO:0008270">
    <property type="term" value="F:zinc ion binding"/>
    <property type="evidence" value="ECO:0007669"/>
    <property type="project" value="UniProtKB-KW"/>
</dbReference>
<dbReference type="PANTHER" id="PTHR11210">
    <property type="entry name" value="RING BOX"/>
    <property type="match status" value="1"/>
</dbReference>
<sequence>MCDKGVNIDKSSNNHHTDSVREKKKRFKVVKFGPVSTWAWDVAVETCAICRNNFYDLCIECEAKHTADTEDCSGAWGVCNHSFHLHCIAKWLKTREVCPLDNTPWQYQNLTI</sequence>
<dbReference type="AlphaFoldDB" id="A0AA88HUJ8"/>
<keyword evidence="6" id="KW-0479">Metal-binding</keyword>
<evidence type="ECO:0000256" key="1">
    <source>
        <dbReference type="ARBA" id="ARBA00004123"/>
    </source>
</evidence>
<keyword evidence="7 11" id="KW-0863">Zinc-finger</keyword>
<evidence type="ECO:0000256" key="5">
    <source>
        <dbReference type="ARBA" id="ARBA00022490"/>
    </source>
</evidence>
<evidence type="ECO:0000256" key="2">
    <source>
        <dbReference type="ARBA" id="ARBA00004496"/>
    </source>
</evidence>
<dbReference type="InterPro" id="IPR001841">
    <property type="entry name" value="Znf_RING"/>
</dbReference>
<evidence type="ECO:0000313" key="14">
    <source>
        <dbReference type="Proteomes" id="UP001187531"/>
    </source>
</evidence>
<dbReference type="Proteomes" id="UP001187531">
    <property type="component" value="Unassembled WGS sequence"/>
</dbReference>
<keyword evidence="5" id="KW-0963">Cytoplasm</keyword>
<dbReference type="GO" id="GO:0005737">
    <property type="term" value="C:cytoplasm"/>
    <property type="evidence" value="ECO:0007669"/>
    <property type="project" value="UniProtKB-SubCell"/>
</dbReference>
<accession>A0AA88HUJ8</accession>
<dbReference type="PROSITE" id="PS50089">
    <property type="entry name" value="ZF_RING_2"/>
    <property type="match status" value="1"/>
</dbReference>
<evidence type="ECO:0000256" key="3">
    <source>
        <dbReference type="ARBA" id="ARBA00004906"/>
    </source>
</evidence>
<evidence type="ECO:0000256" key="11">
    <source>
        <dbReference type="PROSITE-ProRule" id="PRU00175"/>
    </source>
</evidence>
<evidence type="ECO:0000256" key="4">
    <source>
        <dbReference type="ARBA" id="ARBA00009273"/>
    </source>
</evidence>
<evidence type="ECO:0000313" key="13">
    <source>
        <dbReference type="EMBL" id="KAK2717368.1"/>
    </source>
</evidence>
<evidence type="ECO:0000256" key="6">
    <source>
        <dbReference type="ARBA" id="ARBA00022723"/>
    </source>
</evidence>
<gene>
    <name evidence="13" type="ORF">QYM36_006228</name>
</gene>
<name>A0AA88HUJ8_ARTSF</name>